<keyword evidence="1" id="KW-1133">Transmembrane helix</keyword>
<dbReference type="AlphaFoldDB" id="A0A024HBR9"/>
<dbReference type="OrthoDB" id="7024310at2"/>
<organism evidence="2 3">
    <name type="scientific">Pseudomonas knackmussii (strain DSM 6978 / CCUG 54928 / LMG 23759 / B13)</name>
    <dbReference type="NCBI Taxonomy" id="1301098"/>
    <lineage>
        <taxon>Bacteria</taxon>
        <taxon>Pseudomonadati</taxon>
        <taxon>Pseudomonadota</taxon>
        <taxon>Gammaproteobacteria</taxon>
        <taxon>Pseudomonadales</taxon>
        <taxon>Pseudomonadaceae</taxon>
        <taxon>Pseudomonas</taxon>
    </lineage>
</organism>
<dbReference type="HOGENOM" id="CLU_143501_0_0_6"/>
<evidence type="ECO:0000313" key="2">
    <source>
        <dbReference type="EMBL" id="CDF82321.1"/>
    </source>
</evidence>
<dbReference type="RefSeq" id="WP_043249456.1">
    <property type="nucleotide sequence ID" value="NZ_HG322950.1"/>
</dbReference>
<evidence type="ECO:0008006" key="4">
    <source>
        <dbReference type="Google" id="ProtNLM"/>
    </source>
</evidence>
<name>A0A024HBR9_PSEKB</name>
<reference evidence="2 3" key="2">
    <citation type="submission" date="2014-05" db="EMBL/GenBank/DDBJ databases">
        <title>Genome sequence of the 3-chlorobenzoate degrading bacterium Pseudomonas knackmussii B13 shows multiple evidence for horizontal gene transfer.</title>
        <authorList>
            <person name="Miyazaki R."/>
            <person name="Bertelli C."/>
            <person name="Falquet L."/>
            <person name="Robinson-Rechavi M."/>
            <person name="Gharib W."/>
            <person name="Roy S."/>
            <person name="Van der Meer J.R."/>
        </authorList>
    </citation>
    <scope>NUCLEOTIDE SEQUENCE [LARGE SCALE GENOMIC DNA]</scope>
    <source>
        <strain evidence="2 3">B13</strain>
    </source>
</reference>
<dbReference type="STRING" id="1301098.PKB_0955"/>
<dbReference type="KEGG" id="pkc:PKB_0955"/>
<sequence length="154" mass="17199">MLFGSLLIVTWVILLLRYPSRALPISGAALVGLALVVSLAVWQDSRDERRLQHLELRISYAPTLCPADRPLRVDLRNGSDAPLQELRWKVAAYRPGDTVDLAENLYETPRYRGPGALLGGDSWNDCLPLPTLRPGYRASTLEFRAERIEGRFGG</sequence>
<feature type="transmembrane region" description="Helical" evidence="1">
    <location>
        <begin position="25"/>
        <end position="42"/>
    </location>
</feature>
<keyword evidence="3" id="KW-1185">Reference proteome</keyword>
<keyword evidence="1" id="KW-0812">Transmembrane</keyword>
<keyword evidence="1" id="KW-0472">Membrane</keyword>
<proteinExistence type="predicted"/>
<accession>A0A024HBR9</accession>
<dbReference type="Proteomes" id="UP000025241">
    <property type="component" value="Chromosome I"/>
</dbReference>
<protein>
    <recommendedName>
        <fullName evidence="4">Multidrug transporter</fullName>
    </recommendedName>
</protein>
<dbReference type="EMBL" id="HG322950">
    <property type="protein sequence ID" value="CDF82321.1"/>
    <property type="molecule type" value="Genomic_DNA"/>
</dbReference>
<reference evidence="2 3" key="1">
    <citation type="submission" date="2013-03" db="EMBL/GenBank/DDBJ databases">
        <authorList>
            <person name="Linke B."/>
        </authorList>
    </citation>
    <scope>NUCLEOTIDE SEQUENCE [LARGE SCALE GENOMIC DNA]</scope>
    <source>
        <strain evidence="2 3">B13</strain>
    </source>
</reference>
<gene>
    <name evidence="2" type="ORF">PKB_0955</name>
</gene>
<evidence type="ECO:0000313" key="3">
    <source>
        <dbReference type="Proteomes" id="UP000025241"/>
    </source>
</evidence>
<dbReference type="PATRIC" id="fig|1301098.3.peg.962"/>
<evidence type="ECO:0000256" key="1">
    <source>
        <dbReference type="SAM" id="Phobius"/>
    </source>
</evidence>